<keyword evidence="3" id="KW-0378">Hydrolase</keyword>
<dbReference type="EC" id="3.4.16.4" evidence="3"/>
<keyword evidence="1" id="KW-0472">Membrane</keyword>
<accession>A0ABU1HZ36</accession>
<evidence type="ECO:0000313" key="3">
    <source>
        <dbReference type="EMBL" id="MDR6166912.1"/>
    </source>
</evidence>
<sequence length="450" mass="46353">MTRRDSVSDDLDDFGAFFSTSAPELSMTAEEVATGRRRRRRNGWIAAGITTAIVLGAPGGYAAWALTAPLRPAAGEVSIPPAPVPPTPVDIGFTADGSAALSVAGAEAYLGSAAAGVWMVEGGDDPRPIASITKVITALVVLDAYPIADGDRGPTLTFDGDDHALYDAYFVRDATIAPMPIGSSLSLRDALATMLIPSASNYAEAIAVWAFGSVSSFRAAADRWLTANGLERTEVVEPTGLDPRNTSTPSDLIALGRIAAAHPTVAAIAATPSLNLPGPGAMANTNSLLGQSGITGLKTGTLDDSGANLLYTATVDVGLPEPLSVVGVALGGSSQRGVAASVLGVLQRLADGFHVTAVAQHGQQLGIYTTAWGSSVRVVLAKGASLRTWSDTPIAVTGDVREPRDWTDGEVLGEITWTAGPESVTVPVVLDGDIEPPSEWWRLTHPGEIG</sequence>
<dbReference type="Gene3D" id="3.40.710.10">
    <property type="entry name" value="DD-peptidase/beta-lactamase superfamily"/>
    <property type="match status" value="1"/>
</dbReference>
<proteinExistence type="predicted"/>
<keyword evidence="1" id="KW-1133">Transmembrane helix</keyword>
<dbReference type="InterPro" id="IPR012338">
    <property type="entry name" value="Beta-lactam/transpept-like"/>
</dbReference>
<protein>
    <submittedName>
        <fullName evidence="3">D-alanyl-D-alanine carboxypeptidase (Penicillin-binding protein 5/6)</fullName>
        <ecNumber evidence="3">3.4.16.4</ecNumber>
    </submittedName>
</protein>
<evidence type="ECO:0000256" key="1">
    <source>
        <dbReference type="SAM" id="Phobius"/>
    </source>
</evidence>
<gene>
    <name evidence="3" type="ORF">QE367_001116</name>
</gene>
<comment type="caution">
    <text evidence="3">The sequence shown here is derived from an EMBL/GenBank/DDBJ whole genome shotgun (WGS) entry which is preliminary data.</text>
</comment>
<dbReference type="GO" id="GO:0009002">
    <property type="term" value="F:serine-type D-Ala-D-Ala carboxypeptidase activity"/>
    <property type="evidence" value="ECO:0007669"/>
    <property type="project" value="UniProtKB-EC"/>
</dbReference>
<evidence type="ECO:0000259" key="2">
    <source>
        <dbReference type="Pfam" id="PF00768"/>
    </source>
</evidence>
<keyword evidence="3" id="KW-0645">Protease</keyword>
<dbReference type="Pfam" id="PF00768">
    <property type="entry name" value="Peptidase_S11"/>
    <property type="match status" value="1"/>
</dbReference>
<dbReference type="EMBL" id="JAVIZA010000001">
    <property type="protein sequence ID" value="MDR6166912.1"/>
    <property type="molecule type" value="Genomic_DNA"/>
</dbReference>
<organism evidence="3 4">
    <name type="scientific">Microbacterium paludicola</name>
    <dbReference type="NCBI Taxonomy" id="300019"/>
    <lineage>
        <taxon>Bacteria</taxon>
        <taxon>Bacillati</taxon>
        <taxon>Actinomycetota</taxon>
        <taxon>Actinomycetes</taxon>
        <taxon>Micrococcales</taxon>
        <taxon>Microbacteriaceae</taxon>
        <taxon>Microbacterium</taxon>
    </lineage>
</organism>
<evidence type="ECO:0000313" key="4">
    <source>
        <dbReference type="Proteomes" id="UP001260188"/>
    </source>
</evidence>
<dbReference type="InterPro" id="IPR001967">
    <property type="entry name" value="Peptidase_S11_N"/>
</dbReference>
<dbReference type="RefSeq" id="WP_309665325.1">
    <property type="nucleotide sequence ID" value="NZ_JAVIZA010000001.1"/>
</dbReference>
<feature type="domain" description="Peptidase S11 D-alanyl-D-alanine carboxypeptidase A N-terminal" evidence="2">
    <location>
        <begin position="123"/>
        <end position="315"/>
    </location>
</feature>
<name>A0ABU1HZ36_9MICO</name>
<reference evidence="3 4" key="1">
    <citation type="submission" date="2023-08" db="EMBL/GenBank/DDBJ databases">
        <title>Functional and genomic diversity of the sorghum phyllosphere microbiome.</title>
        <authorList>
            <person name="Shade A."/>
        </authorList>
    </citation>
    <scope>NUCLEOTIDE SEQUENCE [LARGE SCALE GENOMIC DNA]</scope>
    <source>
        <strain evidence="3 4">SORGH_AS_0919</strain>
    </source>
</reference>
<keyword evidence="4" id="KW-1185">Reference proteome</keyword>
<dbReference type="Proteomes" id="UP001260188">
    <property type="component" value="Unassembled WGS sequence"/>
</dbReference>
<keyword evidence="3" id="KW-0121">Carboxypeptidase</keyword>
<feature type="transmembrane region" description="Helical" evidence="1">
    <location>
        <begin position="44"/>
        <end position="64"/>
    </location>
</feature>
<dbReference type="SUPFAM" id="SSF56601">
    <property type="entry name" value="beta-lactamase/transpeptidase-like"/>
    <property type="match status" value="1"/>
</dbReference>
<keyword evidence="1" id="KW-0812">Transmembrane</keyword>